<dbReference type="Gene3D" id="3.20.20.80">
    <property type="entry name" value="Glycosidases"/>
    <property type="match status" value="1"/>
</dbReference>
<evidence type="ECO:0000256" key="4">
    <source>
        <dbReference type="ARBA" id="ARBA00022801"/>
    </source>
</evidence>
<keyword evidence="5" id="KW-0325">Glycoprotein</keyword>
<keyword evidence="4 7" id="KW-0378">Hydrolase</keyword>
<dbReference type="GO" id="GO:0004563">
    <property type="term" value="F:beta-N-acetylhexosaminidase activity"/>
    <property type="evidence" value="ECO:0007669"/>
    <property type="project" value="UniProtKB-EC"/>
</dbReference>
<dbReference type="GO" id="GO:0030203">
    <property type="term" value="P:glycosaminoglycan metabolic process"/>
    <property type="evidence" value="ECO:0007669"/>
    <property type="project" value="TreeGrafter"/>
</dbReference>
<dbReference type="SUPFAM" id="SSF51445">
    <property type="entry name" value="(Trans)glycosidases"/>
    <property type="match status" value="1"/>
</dbReference>
<dbReference type="EC" id="3.2.1.52" evidence="7"/>
<evidence type="ECO:0000259" key="10">
    <source>
        <dbReference type="Pfam" id="PF14845"/>
    </source>
</evidence>
<dbReference type="EMBL" id="JADGKB010000153">
    <property type="protein sequence ID" value="KAJ3252120.1"/>
    <property type="molecule type" value="Genomic_DNA"/>
</dbReference>
<dbReference type="Pfam" id="PF00728">
    <property type="entry name" value="Glyco_hydro_20"/>
    <property type="match status" value="1"/>
</dbReference>
<comment type="catalytic activity">
    <reaction evidence="1 7">
        <text>Hydrolysis of terminal non-reducing N-acetyl-D-hexosamine residues in N-acetyl-beta-D-hexosaminides.</text>
        <dbReference type="EC" id="3.2.1.52"/>
    </reaction>
</comment>
<organism evidence="11 12">
    <name type="scientific">Boothiomyces macroporosus</name>
    <dbReference type="NCBI Taxonomy" id="261099"/>
    <lineage>
        <taxon>Eukaryota</taxon>
        <taxon>Fungi</taxon>
        <taxon>Fungi incertae sedis</taxon>
        <taxon>Chytridiomycota</taxon>
        <taxon>Chytridiomycota incertae sedis</taxon>
        <taxon>Chytridiomycetes</taxon>
        <taxon>Rhizophydiales</taxon>
        <taxon>Terramycetaceae</taxon>
        <taxon>Boothiomyces</taxon>
    </lineage>
</organism>
<dbReference type="Gene3D" id="3.30.379.10">
    <property type="entry name" value="Chitobiase/beta-hexosaminidase domain 2-like"/>
    <property type="match status" value="1"/>
</dbReference>
<dbReference type="SUPFAM" id="SSF55545">
    <property type="entry name" value="beta-N-acetylhexosaminidase-like domain"/>
    <property type="match status" value="1"/>
</dbReference>
<evidence type="ECO:0000256" key="5">
    <source>
        <dbReference type="ARBA" id="ARBA00023180"/>
    </source>
</evidence>
<evidence type="ECO:0000256" key="6">
    <source>
        <dbReference type="ARBA" id="ARBA00023295"/>
    </source>
</evidence>
<evidence type="ECO:0000256" key="1">
    <source>
        <dbReference type="ARBA" id="ARBA00001231"/>
    </source>
</evidence>
<comment type="caution">
    <text evidence="11">The sequence shown here is derived from an EMBL/GenBank/DDBJ whole genome shotgun (WGS) entry which is preliminary data.</text>
</comment>
<dbReference type="InterPro" id="IPR017853">
    <property type="entry name" value="GH"/>
</dbReference>
<accession>A0AAD5U9Z5</accession>
<evidence type="ECO:0000256" key="3">
    <source>
        <dbReference type="ARBA" id="ARBA00022729"/>
    </source>
</evidence>
<evidence type="ECO:0000259" key="9">
    <source>
        <dbReference type="Pfam" id="PF00728"/>
    </source>
</evidence>
<feature type="domain" description="Beta-hexosaminidase eukaryotic type N-terminal" evidence="10">
    <location>
        <begin position="88"/>
        <end position="130"/>
    </location>
</feature>
<proteinExistence type="inferred from homology"/>
<dbReference type="InterPro" id="IPR029019">
    <property type="entry name" value="HEX_eukaryotic_N"/>
</dbReference>
<dbReference type="AlphaFoldDB" id="A0AAD5U9Z5"/>
<dbReference type="Proteomes" id="UP001210925">
    <property type="component" value="Unassembled WGS sequence"/>
</dbReference>
<feature type="active site" description="Proton donor" evidence="8">
    <location>
        <position position="324"/>
    </location>
</feature>
<evidence type="ECO:0000256" key="8">
    <source>
        <dbReference type="PIRSR" id="PIRSR001093-1"/>
    </source>
</evidence>
<keyword evidence="6 7" id="KW-0326">Glycosidase</keyword>
<comment type="similarity">
    <text evidence="2 7">Belongs to the glycosyl hydrolase 20 family.</text>
</comment>
<dbReference type="FunFam" id="3.20.20.80:FF:000063">
    <property type="entry name" value="Beta-hexosaminidase"/>
    <property type="match status" value="1"/>
</dbReference>
<name>A0AAD5U9Z5_9FUNG</name>
<evidence type="ECO:0000313" key="11">
    <source>
        <dbReference type="EMBL" id="KAJ3252120.1"/>
    </source>
</evidence>
<dbReference type="PRINTS" id="PR00738">
    <property type="entry name" value="GLHYDRLASE20"/>
</dbReference>
<sequence>MLSLLFATVQSQFITATNSSIPNNLLLPRPQQVNFGTESRAISGNVQFSLMDKQSDYFMQNAQRYQQIFFADGCPTGTDKTLIKVYIANSDAGITADESYNLTVPSTGPILIQSNYGIGAKRALESLSQLITPITSVPAFVLQSHRCSNLNVQQGFRIQNTPWQISDYPQYKHRGLLLDTSRHFISKENIFSIMDGMEAAKMNVFHWHIVDSQSFPLESNIVPLNPYSPWQIYSKRDVKEIINYAYIRGIRVIPEFDMPGHTTAWKIKDFIVCDNKQPWTSYCNEPPCGQIDITKKKNLDIIQQFIAEQSRIFSDQYIHLGSDEVNSNCYLSDPGVSQYLNSTGMTLDQLLSNFTHSVKQYAKDSKKQTIFWEETVLDHQINMTGSVIQAWIGQESVQKLVNLGYSVIASPYKEWYLDCGRGNFVSGLNSWCDPYKTWRTVYEYDPLLGVDPKSSHLVLGGEVAMWSELVDNDDVQAILFPRAFAAAEVLWGSPNRSWEEAIYRLDQFRTGLSFRKIKVGALWPTFCQGGKCANKQ</sequence>
<evidence type="ECO:0000313" key="12">
    <source>
        <dbReference type="Proteomes" id="UP001210925"/>
    </source>
</evidence>
<dbReference type="GO" id="GO:0016020">
    <property type="term" value="C:membrane"/>
    <property type="evidence" value="ECO:0007669"/>
    <property type="project" value="TreeGrafter"/>
</dbReference>
<dbReference type="InterPro" id="IPR029018">
    <property type="entry name" value="Hex-like_dom2"/>
</dbReference>
<reference evidence="11" key="1">
    <citation type="submission" date="2020-05" db="EMBL/GenBank/DDBJ databases">
        <title>Phylogenomic resolution of chytrid fungi.</title>
        <authorList>
            <person name="Stajich J.E."/>
            <person name="Amses K."/>
            <person name="Simmons R."/>
            <person name="Seto K."/>
            <person name="Myers J."/>
            <person name="Bonds A."/>
            <person name="Quandt C.A."/>
            <person name="Barry K."/>
            <person name="Liu P."/>
            <person name="Grigoriev I."/>
            <person name="Longcore J.E."/>
            <person name="James T.Y."/>
        </authorList>
    </citation>
    <scope>NUCLEOTIDE SEQUENCE</scope>
    <source>
        <strain evidence="11">PLAUS21</strain>
    </source>
</reference>
<protein>
    <recommendedName>
        <fullName evidence="7">Beta-hexosaminidase</fullName>
        <ecNumber evidence="7">3.2.1.52</ecNumber>
    </recommendedName>
</protein>
<dbReference type="Pfam" id="PF14845">
    <property type="entry name" value="Glycohydro_20b2"/>
    <property type="match status" value="1"/>
</dbReference>
<dbReference type="PANTHER" id="PTHR22600:SF57">
    <property type="entry name" value="BETA-N-ACETYLHEXOSAMINIDASE"/>
    <property type="match status" value="1"/>
</dbReference>
<dbReference type="InterPro" id="IPR025705">
    <property type="entry name" value="Beta_hexosaminidase_sua/sub"/>
</dbReference>
<dbReference type="GO" id="GO:0005975">
    <property type="term" value="P:carbohydrate metabolic process"/>
    <property type="evidence" value="ECO:0007669"/>
    <property type="project" value="InterPro"/>
</dbReference>
<dbReference type="PANTHER" id="PTHR22600">
    <property type="entry name" value="BETA-HEXOSAMINIDASE"/>
    <property type="match status" value="1"/>
</dbReference>
<feature type="domain" description="Glycoside hydrolase family 20 catalytic" evidence="9">
    <location>
        <begin position="171"/>
        <end position="492"/>
    </location>
</feature>
<keyword evidence="12" id="KW-1185">Reference proteome</keyword>
<keyword evidence="3" id="KW-0732">Signal</keyword>
<gene>
    <name evidence="11" type="ORF">HK103_001817</name>
</gene>
<evidence type="ECO:0000256" key="7">
    <source>
        <dbReference type="PIRNR" id="PIRNR001093"/>
    </source>
</evidence>
<dbReference type="InterPro" id="IPR015883">
    <property type="entry name" value="Glyco_hydro_20_cat"/>
</dbReference>
<evidence type="ECO:0000256" key="2">
    <source>
        <dbReference type="ARBA" id="ARBA00006285"/>
    </source>
</evidence>
<dbReference type="PIRSF" id="PIRSF001093">
    <property type="entry name" value="B-hxosamndse_ab_euk"/>
    <property type="match status" value="1"/>
</dbReference>